<keyword evidence="5 7" id="KW-0472">Membrane</keyword>
<evidence type="ECO:0000256" key="1">
    <source>
        <dbReference type="ARBA" id="ARBA00004651"/>
    </source>
</evidence>
<feature type="transmembrane region" description="Helical" evidence="7">
    <location>
        <begin position="290"/>
        <end position="307"/>
    </location>
</feature>
<evidence type="ECO:0000256" key="2">
    <source>
        <dbReference type="ARBA" id="ARBA00022475"/>
    </source>
</evidence>
<feature type="transmembrane region" description="Helical" evidence="7">
    <location>
        <begin position="108"/>
        <end position="130"/>
    </location>
</feature>
<feature type="region of interest" description="Disordered" evidence="6">
    <location>
        <begin position="403"/>
        <end position="430"/>
    </location>
</feature>
<evidence type="ECO:0000259" key="8">
    <source>
        <dbReference type="PROSITE" id="PS50850"/>
    </source>
</evidence>
<reference evidence="10" key="1">
    <citation type="journal article" date="2019" name="Int. J. Syst. Evol. Microbiol.">
        <title>The Global Catalogue of Microorganisms (GCM) 10K type strain sequencing project: providing services to taxonomists for standard genome sequencing and annotation.</title>
        <authorList>
            <consortium name="The Broad Institute Genomics Platform"/>
            <consortium name="The Broad Institute Genome Sequencing Center for Infectious Disease"/>
            <person name="Wu L."/>
            <person name="Ma J."/>
        </authorList>
    </citation>
    <scope>NUCLEOTIDE SEQUENCE [LARGE SCALE GENOMIC DNA]</scope>
    <source>
        <strain evidence="10">JCM 17388</strain>
    </source>
</reference>
<feature type="transmembrane region" description="Helical" evidence="7">
    <location>
        <begin position="79"/>
        <end position="101"/>
    </location>
</feature>
<evidence type="ECO:0000313" key="9">
    <source>
        <dbReference type="EMBL" id="GAA4183187.1"/>
    </source>
</evidence>
<dbReference type="PROSITE" id="PS50850">
    <property type="entry name" value="MFS"/>
    <property type="match status" value="1"/>
</dbReference>
<dbReference type="Pfam" id="PF07690">
    <property type="entry name" value="MFS_1"/>
    <property type="match status" value="1"/>
</dbReference>
<sequence>MKAVGKSLWRVAGFRNLWAAQTVSLFGTQITLLALPLAALLLLDASALEVSLVWAVEYVPILLVGLPAGVWLERLPRRPVLILTDLLRGVALLAVPVAVWLDMLSMPLIYAVAFAIGLGTLFFDVAQLSYLPELVEENKLVDANGKLELSRSVAQLGGPGVGGFLVEVLTAPLALLADAITYLVSAVFLLFIKVEERKPAPAERLGLRREIAEGIRFVFSHPLLRPLILCATLAELAFAAVLALQIVYAADELRLSAGVIGVVLAVGNAGGLVGALAAEPFSRRFGTGPAFITSIVLFSGGTVLLPLSTGPVVFAAGLFVIYVGAYIFNVLQVSLCQLVTPPHLLGRMNSVFRFVTWGMIPLGATVGGLLVDPVGLRGVFWIAAVLTVLSMLPPLFSPVRGLRDGQAPDEPGESAQPEDGAQPARTGDLA</sequence>
<accession>A0ABP8AFL2</accession>
<evidence type="ECO:0000256" key="5">
    <source>
        <dbReference type="ARBA" id="ARBA00023136"/>
    </source>
</evidence>
<gene>
    <name evidence="9" type="ORF">GCM10022252_10220</name>
</gene>
<dbReference type="PANTHER" id="PTHR23513">
    <property type="entry name" value="INTEGRAL MEMBRANE EFFLUX PROTEIN-RELATED"/>
    <property type="match status" value="1"/>
</dbReference>
<organism evidence="9 10">
    <name type="scientific">Streptosporangium oxazolinicum</name>
    <dbReference type="NCBI Taxonomy" id="909287"/>
    <lineage>
        <taxon>Bacteria</taxon>
        <taxon>Bacillati</taxon>
        <taxon>Actinomycetota</taxon>
        <taxon>Actinomycetes</taxon>
        <taxon>Streptosporangiales</taxon>
        <taxon>Streptosporangiaceae</taxon>
        <taxon>Streptosporangium</taxon>
    </lineage>
</organism>
<feature type="domain" description="Major facilitator superfamily (MFS) profile" evidence="8">
    <location>
        <begin position="223"/>
        <end position="430"/>
    </location>
</feature>
<dbReference type="Gene3D" id="1.20.1250.20">
    <property type="entry name" value="MFS general substrate transporter like domains"/>
    <property type="match status" value="1"/>
</dbReference>
<evidence type="ECO:0000256" key="4">
    <source>
        <dbReference type="ARBA" id="ARBA00022989"/>
    </source>
</evidence>
<keyword evidence="4 7" id="KW-1133">Transmembrane helix</keyword>
<dbReference type="InterPro" id="IPR036259">
    <property type="entry name" value="MFS_trans_sf"/>
</dbReference>
<protein>
    <submittedName>
        <fullName evidence="9">MFS transporter</fullName>
    </submittedName>
</protein>
<evidence type="ECO:0000256" key="3">
    <source>
        <dbReference type="ARBA" id="ARBA00022692"/>
    </source>
</evidence>
<dbReference type="InterPro" id="IPR011701">
    <property type="entry name" value="MFS"/>
</dbReference>
<dbReference type="CDD" id="cd06173">
    <property type="entry name" value="MFS_MefA_like"/>
    <property type="match status" value="1"/>
</dbReference>
<keyword evidence="10" id="KW-1185">Reference proteome</keyword>
<feature type="transmembrane region" description="Helical" evidence="7">
    <location>
        <begin position="173"/>
        <end position="192"/>
    </location>
</feature>
<dbReference type="InterPro" id="IPR020846">
    <property type="entry name" value="MFS_dom"/>
</dbReference>
<feature type="transmembrane region" description="Helical" evidence="7">
    <location>
        <begin position="377"/>
        <end position="396"/>
    </location>
</feature>
<keyword evidence="2" id="KW-1003">Cell membrane</keyword>
<keyword evidence="3 7" id="KW-0812">Transmembrane</keyword>
<feature type="transmembrane region" description="Helical" evidence="7">
    <location>
        <begin position="351"/>
        <end position="371"/>
    </location>
</feature>
<dbReference type="EMBL" id="BAABAQ010000001">
    <property type="protein sequence ID" value="GAA4183187.1"/>
    <property type="molecule type" value="Genomic_DNA"/>
</dbReference>
<comment type="caution">
    <text evidence="9">The sequence shown here is derived from an EMBL/GenBank/DDBJ whole genome shotgun (WGS) entry which is preliminary data.</text>
</comment>
<feature type="transmembrane region" description="Helical" evidence="7">
    <location>
        <begin position="226"/>
        <end position="249"/>
    </location>
</feature>
<evidence type="ECO:0000256" key="7">
    <source>
        <dbReference type="SAM" id="Phobius"/>
    </source>
</evidence>
<feature type="transmembrane region" description="Helical" evidence="7">
    <location>
        <begin position="255"/>
        <end position="278"/>
    </location>
</feature>
<dbReference type="Proteomes" id="UP001501251">
    <property type="component" value="Unassembled WGS sequence"/>
</dbReference>
<comment type="subcellular location">
    <subcellularLocation>
        <location evidence="1">Cell membrane</location>
        <topology evidence="1">Multi-pass membrane protein</topology>
    </subcellularLocation>
</comment>
<evidence type="ECO:0000256" key="6">
    <source>
        <dbReference type="SAM" id="MobiDB-lite"/>
    </source>
</evidence>
<dbReference type="SUPFAM" id="SSF103473">
    <property type="entry name" value="MFS general substrate transporter"/>
    <property type="match status" value="1"/>
</dbReference>
<proteinExistence type="predicted"/>
<dbReference type="PANTHER" id="PTHR23513:SF6">
    <property type="entry name" value="MAJOR FACILITATOR SUPERFAMILY ASSOCIATED DOMAIN-CONTAINING PROTEIN"/>
    <property type="match status" value="1"/>
</dbReference>
<feature type="transmembrane region" description="Helical" evidence="7">
    <location>
        <begin position="313"/>
        <end position="339"/>
    </location>
</feature>
<evidence type="ECO:0000313" key="10">
    <source>
        <dbReference type="Proteomes" id="UP001501251"/>
    </source>
</evidence>
<name>A0ABP8AFL2_9ACTN</name>